<dbReference type="Gene3D" id="2.130.10.10">
    <property type="entry name" value="YVTN repeat-like/Quinoprotein amine dehydrogenase"/>
    <property type="match status" value="2"/>
</dbReference>
<dbReference type="SMART" id="SM00320">
    <property type="entry name" value="WD40"/>
    <property type="match status" value="4"/>
</dbReference>
<evidence type="ECO:0000259" key="1">
    <source>
        <dbReference type="Pfam" id="PF12894"/>
    </source>
</evidence>
<evidence type="ECO:0000313" key="2">
    <source>
        <dbReference type="EMBL" id="CAL5140702.1"/>
    </source>
</evidence>
<accession>A0AAV2TWS0</accession>
<organism evidence="2 3">
    <name type="scientific">Calicophoron daubneyi</name>
    <name type="common">Rumen fluke</name>
    <name type="synonym">Paramphistomum daubneyi</name>
    <dbReference type="NCBI Taxonomy" id="300641"/>
    <lineage>
        <taxon>Eukaryota</taxon>
        <taxon>Metazoa</taxon>
        <taxon>Spiralia</taxon>
        <taxon>Lophotrochozoa</taxon>
        <taxon>Platyhelminthes</taxon>
        <taxon>Trematoda</taxon>
        <taxon>Digenea</taxon>
        <taxon>Plagiorchiida</taxon>
        <taxon>Pronocephalata</taxon>
        <taxon>Paramphistomoidea</taxon>
        <taxon>Paramphistomidae</taxon>
        <taxon>Calicophoron</taxon>
    </lineage>
</organism>
<dbReference type="InterPro" id="IPR015943">
    <property type="entry name" value="WD40/YVTN_repeat-like_dom_sf"/>
</dbReference>
<feature type="domain" description="Anaphase-promoting complex subunit 4-like WD40" evidence="1">
    <location>
        <begin position="342"/>
        <end position="378"/>
    </location>
</feature>
<dbReference type="SUPFAM" id="SSF50978">
    <property type="entry name" value="WD40 repeat-like"/>
    <property type="match status" value="1"/>
</dbReference>
<evidence type="ECO:0000313" key="3">
    <source>
        <dbReference type="Proteomes" id="UP001497525"/>
    </source>
</evidence>
<reference evidence="2" key="1">
    <citation type="submission" date="2024-06" db="EMBL/GenBank/DDBJ databases">
        <authorList>
            <person name="Liu X."/>
            <person name="Lenzi L."/>
            <person name="Haldenby T S."/>
            <person name="Uol C."/>
        </authorList>
    </citation>
    <scope>NUCLEOTIDE SEQUENCE</scope>
</reference>
<protein>
    <recommendedName>
        <fullName evidence="1">Anaphase-promoting complex subunit 4-like WD40 domain-containing protein</fullName>
    </recommendedName>
</protein>
<dbReference type="InterPro" id="IPR036322">
    <property type="entry name" value="WD40_repeat_dom_sf"/>
</dbReference>
<name>A0AAV2TWS0_CALDB</name>
<gene>
    <name evidence="2" type="ORF">CDAUBV1_LOCUS15996</name>
</gene>
<sequence length="457" mass="49509">MNWFRCGSVAYMWTSLQVDLNQSRAQEPTYLLLPNRLSRPSAPSIGPCTSLVPIKSLPGCSRGSSDEEIYFASGHLNGWIVLWSLIRNRASHQWLAHPNSQVTALQYWPREQTDLLLSQGRDGFIRFWSLALLDHLGFDDPLPQALSEIHTCTFTFCPMCFWSSAANSSADLQPGPDYYLAHVRSSEGATEADNIVEVIKFPDNVIVADTSMLKSEETFAGFSKLGMCMALQGVPVPRSSQEDRLPQCIVVVGYESGDVVVYGDGVVIARLEHVLGQGIPVLTLSLQPHSPGVTDEFGGILAIGGPSIMGTPAKTDLTFASLICSVKLGACSLSCLTRIPVSENCGISSFAWRSDGKILAVGQWNGEIRLFEAVWQKTKAKLRPFGCLTSLGGLNEGGLLGEWASTTVSKPHGPTVDQQSTSIRACLFTPVSNWLITAAPANAGAVGSILVWDVYRK</sequence>
<dbReference type="Pfam" id="PF12894">
    <property type="entry name" value="ANAPC4_WD40"/>
    <property type="match status" value="1"/>
</dbReference>
<dbReference type="Proteomes" id="UP001497525">
    <property type="component" value="Unassembled WGS sequence"/>
</dbReference>
<proteinExistence type="predicted"/>
<comment type="caution">
    <text evidence="2">The sequence shown here is derived from an EMBL/GenBank/DDBJ whole genome shotgun (WGS) entry which is preliminary data.</text>
</comment>
<dbReference type="InterPro" id="IPR001680">
    <property type="entry name" value="WD40_rpt"/>
</dbReference>
<dbReference type="InterPro" id="IPR024977">
    <property type="entry name" value="Apc4-like_WD40_dom"/>
</dbReference>
<dbReference type="AlphaFoldDB" id="A0AAV2TWS0"/>
<dbReference type="EMBL" id="CAXLJL010000778">
    <property type="protein sequence ID" value="CAL5140702.1"/>
    <property type="molecule type" value="Genomic_DNA"/>
</dbReference>